<accession>A0A8B6M1K9</accession>
<proteinExistence type="predicted"/>
<dbReference type="EMBL" id="CABFMQ020000013">
    <property type="protein sequence ID" value="VTZ48718.1"/>
    <property type="molecule type" value="Genomic_DNA"/>
</dbReference>
<protein>
    <submittedName>
        <fullName evidence="1">Uncharacterized protein</fullName>
    </submittedName>
</protein>
<organism evidence="1 2">
    <name type="scientific">Methylocella tundrae</name>
    <dbReference type="NCBI Taxonomy" id="227605"/>
    <lineage>
        <taxon>Bacteria</taxon>
        <taxon>Pseudomonadati</taxon>
        <taxon>Pseudomonadota</taxon>
        <taxon>Alphaproteobacteria</taxon>
        <taxon>Hyphomicrobiales</taxon>
        <taxon>Beijerinckiaceae</taxon>
        <taxon>Methylocella</taxon>
    </lineage>
</organism>
<dbReference type="Proteomes" id="UP000485880">
    <property type="component" value="Unassembled WGS sequence"/>
</dbReference>
<gene>
    <name evidence="1" type="ORF">MPC4_110018</name>
</gene>
<keyword evidence="2" id="KW-1185">Reference proteome</keyword>
<evidence type="ECO:0000313" key="1">
    <source>
        <dbReference type="EMBL" id="VTZ48718.1"/>
    </source>
</evidence>
<name>A0A8B6M1K9_METTU</name>
<dbReference type="AlphaFoldDB" id="A0A8B6M1K9"/>
<evidence type="ECO:0000313" key="2">
    <source>
        <dbReference type="Proteomes" id="UP000485880"/>
    </source>
</evidence>
<sequence>MDRVSRYQPKMIRWFQVSGAEVN</sequence>
<comment type="caution">
    <text evidence="1">The sequence shown here is derived from an EMBL/GenBank/DDBJ whole genome shotgun (WGS) entry which is preliminary data.</text>
</comment>
<reference evidence="1 2" key="1">
    <citation type="submission" date="2019-05" db="EMBL/GenBank/DDBJ databases">
        <authorList>
            <person name="Farhan Ul Haque M."/>
        </authorList>
    </citation>
    <scope>NUCLEOTIDE SEQUENCE [LARGE SCALE GENOMIC DNA]</scope>
    <source>
        <strain evidence="1">2</strain>
    </source>
</reference>